<dbReference type="GO" id="GO:0016020">
    <property type="term" value="C:membrane"/>
    <property type="evidence" value="ECO:0007669"/>
    <property type="project" value="UniProtKB-SubCell"/>
</dbReference>
<feature type="transmembrane region" description="Helical" evidence="6">
    <location>
        <begin position="326"/>
        <end position="347"/>
    </location>
</feature>
<dbReference type="GO" id="GO:0005783">
    <property type="term" value="C:endoplasmic reticulum"/>
    <property type="evidence" value="ECO:0007669"/>
    <property type="project" value="TreeGrafter"/>
</dbReference>
<dbReference type="Pfam" id="PF06423">
    <property type="entry name" value="GWT1"/>
    <property type="match status" value="2"/>
</dbReference>
<evidence type="ECO:0000256" key="3">
    <source>
        <dbReference type="ARBA" id="ARBA00022989"/>
    </source>
</evidence>
<keyword evidence="2 6" id="KW-0812">Transmembrane</keyword>
<feature type="transmembrane region" description="Helical" evidence="6">
    <location>
        <begin position="239"/>
        <end position="260"/>
    </location>
</feature>
<dbReference type="PANTHER" id="PTHR20661:SF0">
    <property type="entry name" value="PHOSPHATIDYLINOSITOL-GLYCAN BIOSYNTHESIS CLASS W PROTEIN"/>
    <property type="match status" value="1"/>
</dbReference>
<feature type="transmembrane region" description="Helical" evidence="6">
    <location>
        <begin position="163"/>
        <end position="185"/>
    </location>
</feature>
<dbReference type="AlphaFoldDB" id="A0A7S1TV93"/>
<dbReference type="PANTHER" id="PTHR20661">
    <property type="entry name" value="PHOSPHATIDYLINOSITOL-GLYCAN BIOSYNTHESIS CLASS W PROTEIN"/>
    <property type="match status" value="1"/>
</dbReference>
<protein>
    <recommendedName>
        <fullName evidence="8">Phosphatidylinositol-glycan biosynthesis class W protein</fullName>
    </recommendedName>
</protein>
<feature type="transmembrane region" description="Helical" evidence="6">
    <location>
        <begin position="27"/>
        <end position="47"/>
    </location>
</feature>
<evidence type="ECO:0000256" key="4">
    <source>
        <dbReference type="ARBA" id="ARBA00023136"/>
    </source>
</evidence>
<reference evidence="7" key="1">
    <citation type="submission" date="2021-01" db="EMBL/GenBank/DDBJ databases">
        <authorList>
            <person name="Corre E."/>
            <person name="Pelletier E."/>
            <person name="Niang G."/>
            <person name="Scheremetjew M."/>
            <person name="Finn R."/>
            <person name="Kale V."/>
            <person name="Holt S."/>
            <person name="Cochrane G."/>
            <person name="Meng A."/>
            <person name="Brown T."/>
            <person name="Cohen L."/>
        </authorList>
    </citation>
    <scope>NUCLEOTIDE SEQUENCE</scope>
    <source>
        <strain evidence="7">CCMP2877</strain>
    </source>
</reference>
<comment type="subcellular location">
    <subcellularLocation>
        <location evidence="1">Membrane</location>
        <topology evidence="1">Multi-pass membrane protein</topology>
    </subcellularLocation>
</comment>
<feature type="compositionally biased region" description="Basic and acidic residues" evidence="5">
    <location>
        <begin position="504"/>
        <end position="525"/>
    </location>
</feature>
<dbReference type="GO" id="GO:0072659">
    <property type="term" value="P:protein localization to plasma membrane"/>
    <property type="evidence" value="ECO:0007669"/>
    <property type="project" value="TreeGrafter"/>
</dbReference>
<dbReference type="InterPro" id="IPR009447">
    <property type="entry name" value="PIGW/GWT1"/>
</dbReference>
<evidence type="ECO:0000256" key="6">
    <source>
        <dbReference type="SAM" id="Phobius"/>
    </source>
</evidence>
<keyword evidence="3 6" id="KW-1133">Transmembrane helix</keyword>
<feature type="transmembrane region" description="Helical" evidence="6">
    <location>
        <begin position="405"/>
        <end position="426"/>
    </location>
</feature>
<feature type="transmembrane region" description="Helical" evidence="6">
    <location>
        <begin position="267"/>
        <end position="286"/>
    </location>
</feature>
<evidence type="ECO:0000256" key="5">
    <source>
        <dbReference type="SAM" id="MobiDB-lite"/>
    </source>
</evidence>
<dbReference type="GO" id="GO:0032216">
    <property type="term" value="F:glucosaminyl-phosphatidylinositol O-acyltransferase activity"/>
    <property type="evidence" value="ECO:0007669"/>
    <property type="project" value="TreeGrafter"/>
</dbReference>
<feature type="transmembrane region" description="Helical" evidence="6">
    <location>
        <begin position="367"/>
        <end position="385"/>
    </location>
</feature>
<feature type="transmembrane region" description="Helical" evidence="6">
    <location>
        <begin position="206"/>
        <end position="227"/>
    </location>
</feature>
<evidence type="ECO:0000256" key="2">
    <source>
        <dbReference type="ARBA" id="ARBA00022692"/>
    </source>
</evidence>
<dbReference type="EMBL" id="HBGJ01010532">
    <property type="protein sequence ID" value="CAD9248182.1"/>
    <property type="molecule type" value="Transcribed_RNA"/>
</dbReference>
<accession>A0A7S1TV93</accession>
<feature type="transmembrane region" description="Helical" evidence="6">
    <location>
        <begin position="471"/>
        <end position="490"/>
    </location>
</feature>
<evidence type="ECO:0008006" key="8">
    <source>
        <dbReference type="Google" id="ProtNLM"/>
    </source>
</evidence>
<gene>
    <name evidence="7" type="ORF">PPAR1163_LOCUS6541</name>
</gene>
<keyword evidence="4 6" id="KW-0472">Membrane</keyword>
<feature type="region of interest" description="Disordered" evidence="5">
    <location>
        <begin position="497"/>
        <end position="525"/>
    </location>
</feature>
<organism evidence="7">
    <name type="scientific">Phaeomonas parva</name>
    <dbReference type="NCBI Taxonomy" id="124430"/>
    <lineage>
        <taxon>Eukaryota</taxon>
        <taxon>Sar</taxon>
        <taxon>Stramenopiles</taxon>
        <taxon>Ochrophyta</taxon>
        <taxon>Pinguiophyceae</taxon>
        <taxon>Pinguiochrysidales</taxon>
        <taxon>Pinguiochrysidaceae</taxon>
        <taxon>Phaeomonas</taxon>
    </lineage>
</organism>
<dbReference type="GO" id="GO:0006506">
    <property type="term" value="P:GPI anchor biosynthetic process"/>
    <property type="evidence" value="ECO:0007669"/>
    <property type="project" value="InterPro"/>
</dbReference>
<proteinExistence type="predicted"/>
<sequence>MAALDDAYREAKEAFVANTGGGDAFEVALLLLSYPVVSFLAVQILTLLNQNCPGLRMRLVRHGVVLEALVLLPWTLLCNFRPGAAPLALGGVAALAVPLWAANAAHQEVAGLNKVEFRAYWLLIAPRRPAIDRLRAFMVLGTCATILAVDFPAMPRRLAKTDFYGVSLMDVGVGAFAFAGGLCSGDARSVSHPKVYGEDRRRPSRWAIRSGAILILGLGRYAVTTALNYQTPDTEYGVHWNFFLSMGVVEVLCCLMRAYARCTRQSVVSCMGLTGALLSLQAFAILRLSPGRFFDDEKWGGRFDNLEGFIFHAPREGGFIMANREGVWGCVGLFSLYCFGVVTGAYAAQSLDLQKMAARKSRSQYAILFLALRMLGLIGATAAALGVSRFGLGERISRRLMTLSYVLWVTLLMQALLLACMVPDMVMTPDIWKSHLERCLSKYQLPVFLLANVLTGLVNMCMDTMAAGPAASVPITAAYLVALCLAALWMDGKPSGNVPSTADADSKQSFEKTIRQRRQQDQKQD</sequence>
<evidence type="ECO:0000313" key="7">
    <source>
        <dbReference type="EMBL" id="CAD9248182.1"/>
    </source>
</evidence>
<feature type="transmembrane region" description="Helical" evidence="6">
    <location>
        <begin position="134"/>
        <end position="151"/>
    </location>
</feature>
<name>A0A7S1TV93_9STRA</name>
<evidence type="ECO:0000256" key="1">
    <source>
        <dbReference type="ARBA" id="ARBA00004141"/>
    </source>
</evidence>